<dbReference type="Gene3D" id="3.40.50.150">
    <property type="entry name" value="Vaccinia Virus protein VP39"/>
    <property type="match status" value="1"/>
</dbReference>
<proteinExistence type="predicted"/>
<evidence type="ECO:0000256" key="1">
    <source>
        <dbReference type="SAM" id="MobiDB-lite"/>
    </source>
</evidence>
<evidence type="ECO:0000313" key="3">
    <source>
        <dbReference type="Proteomes" id="UP000309215"/>
    </source>
</evidence>
<accession>A0A4U1J0C7</accession>
<dbReference type="EMBL" id="SSMQ01000047">
    <property type="protein sequence ID" value="TKD00422.1"/>
    <property type="molecule type" value="Genomic_DNA"/>
</dbReference>
<dbReference type="RefSeq" id="WP_136933349.1">
    <property type="nucleotide sequence ID" value="NZ_SSMQ01000047.1"/>
</dbReference>
<name>A0A4U1J0C7_9BACT</name>
<protein>
    <submittedName>
        <fullName evidence="2">Uncharacterized protein</fullName>
    </submittedName>
</protein>
<comment type="caution">
    <text evidence="2">The sequence shown here is derived from an EMBL/GenBank/DDBJ whole genome shotgun (WGS) entry which is preliminary data.</text>
</comment>
<sequence>MSGTKPIGMCGVSEPSRVPMGRKREPAKPTRLPLDFYETPTRLNQPHPERCAVTALLARLGRPRIWIDLGAGRGAIGAVLHAAWGIRGIGIEFSEARAAEALATGAYHGVFVGDVADADVQWRVRKLVQELDLGPMPGLAISNPPFPQWEAFELAAMAMDAEQVALLLPSTAFEANRGSRKAKITQRARLLRDPAGGRYDLAMRPAFLRAWQEPDGRIVYEQDGTDLKAYAWRVRGAAHAGRWGFLEVRP</sequence>
<dbReference type="Proteomes" id="UP000309215">
    <property type="component" value="Unassembled WGS sequence"/>
</dbReference>
<dbReference type="InterPro" id="IPR029063">
    <property type="entry name" value="SAM-dependent_MTases_sf"/>
</dbReference>
<reference evidence="2 3" key="1">
    <citation type="submission" date="2019-04" db="EMBL/GenBank/DDBJ databases">
        <authorList>
            <person name="Li Y."/>
            <person name="Wang J."/>
        </authorList>
    </citation>
    <scope>NUCLEOTIDE SEQUENCE [LARGE SCALE GENOMIC DNA]</scope>
    <source>
        <strain evidence="2 3">DSM 14668</strain>
    </source>
</reference>
<feature type="region of interest" description="Disordered" evidence="1">
    <location>
        <begin position="1"/>
        <end position="27"/>
    </location>
</feature>
<dbReference type="SUPFAM" id="SSF53335">
    <property type="entry name" value="S-adenosyl-L-methionine-dependent methyltransferases"/>
    <property type="match status" value="1"/>
</dbReference>
<evidence type="ECO:0000313" key="2">
    <source>
        <dbReference type="EMBL" id="TKD00422.1"/>
    </source>
</evidence>
<dbReference type="AlphaFoldDB" id="A0A4U1J0C7"/>
<gene>
    <name evidence="2" type="ORF">E8A74_34580</name>
</gene>
<keyword evidence="3" id="KW-1185">Reference proteome</keyword>
<organism evidence="2 3">
    <name type="scientific">Polyangium fumosum</name>
    <dbReference type="NCBI Taxonomy" id="889272"/>
    <lineage>
        <taxon>Bacteria</taxon>
        <taxon>Pseudomonadati</taxon>
        <taxon>Myxococcota</taxon>
        <taxon>Polyangia</taxon>
        <taxon>Polyangiales</taxon>
        <taxon>Polyangiaceae</taxon>
        <taxon>Polyangium</taxon>
    </lineage>
</organism>